<gene>
    <name evidence="1" type="ORF">DSO57_1008968</name>
</gene>
<evidence type="ECO:0000313" key="1">
    <source>
        <dbReference type="EMBL" id="KAJ9066478.1"/>
    </source>
</evidence>
<reference evidence="1" key="1">
    <citation type="submission" date="2022-04" db="EMBL/GenBank/DDBJ databases">
        <title>Genome of the entomopathogenic fungus Entomophthora muscae.</title>
        <authorList>
            <person name="Elya C."/>
            <person name="Lovett B.R."/>
            <person name="Lee E."/>
            <person name="Macias A.M."/>
            <person name="Hajek A.E."/>
            <person name="De Bivort B.L."/>
            <person name="Kasson M.T."/>
            <person name="De Fine Licht H.H."/>
            <person name="Stajich J.E."/>
        </authorList>
    </citation>
    <scope>NUCLEOTIDE SEQUENCE</scope>
    <source>
        <strain evidence="1">Berkeley</strain>
    </source>
</reference>
<proteinExistence type="predicted"/>
<organism evidence="1 2">
    <name type="scientific">Entomophthora muscae</name>
    <dbReference type="NCBI Taxonomy" id="34485"/>
    <lineage>
        <taxon>Eukaryota</taxon>
        <taxon>Fungi</taxon>
        <taxon>Fungi incertae sedis</taxon>
        <taxon>Zoopagomycota</taxon>
        <taxon>Entomophthoromycotina</taxon>
        <taxon>Entomophthoromycetes</taxon>
        <taxon>Entomophthorales</taxon>
        <taxon>Entomophthoraceae</taxon>
        <taxon>Entomophthora</taxon>
    </lineage>
</organism>
<name>A0ACC2SW29_9FUNG</name>
<comment type="caution">
    <text evidence="1">The sequence shown here is derived from an EMBL/GenBank/DDBJ whole genome shotgun (WGS) entry which is preliminary data.</text>
</comment>
<protein>
    <submittedName>
        <fullName evidence="1">Uncharacterized protein</fullName>
    </submittedName>
</protein>
<evidence type="ECO:0000313" key="2">
    <source>
        <dbReference type="Proteomes" id="UP001165960"/>
    </source>
</evidence>
<dbReference type="Proteomes" id="UP001165960">
    <property type="component" value="Unassembled WGS sequence"/>
</dbReference>
<dbReference type="EMBL" id="QTSX02004288">
    <property type="protein sequence ID" value="KAJ9066478.1"/>
    <property type="molecule type" value="Genomic_DNA"/>
</dbReference>
<keyword evidence="2" id="KW-1185">Reference proteome</keyword>
<accession>A0ACC2SW29</accession>
<sequence>MSSSHLYSREIHIGSNVKMVGDVITGFSEPYVNFQDPTNVNVQITGSSVKITNAESQAIVQPSASTANPNSTQWQSLSDLPLVC</sequence>